<keyword evidence="6 7" id="KW-0472">Membrane</keyword>
<feature type="transmembrane region" description="Helical" evidence="7">
    <location>
        <begin position="277"/>
        <end position="302"/>
    </location>
</feature>
<keyword evidence="3" id="KW-1003">Cell membrane</keyword>
<feature type="transmembrane region" description="Helical" evidence="7">
    <location>
        <begin position="103"/>
        <end position="127"/>
    </location>
</feature>
<dbReference type="SUPFAM" id="SSF161098">
    <property type="entry name" value="MetI-like"/>
    <property type="match status" value="1"/>
</dbReference>
<dbReference type="InterPro" id="IPR035906">
    <property type="entry name" value="MetI-like_sf"/>
</dbReference>
<evidence type="ECO:0000259" key="8">
    <source>
        <dbReference type="PROSITE" id="PS50928"/>
    </source>
</evidence>
<evidence type="ECO:0000313" key="10">
    <source>
        <dbReference type="Proteomes" id="UP001597541"/>
    </source>
</evidence>
<feature type="domain" description="ABC transmembrane type-1" evidence="8">
    <location>
        <begin position="99"/>
        <end position="295"/>
    </location>
</feature>
<keyword evidence="10" id="KW-1185">Reference proteome</keyword>
<dbReference type="EMBL" id="JBHUME010000002">
    <property type="protein sequence ID" value="MFD2611339.1"/>
    <property type="molecule type" value="Genomic_DNA"/>
</dbReference>
<feature type="transmembrane region" description="Helical" evidence="7">
    <location>
        <begin position="173"/>
        <end position="193"/>
    </location>
</feature>
<comment type="caution">
    <text evidence="9">The sequence shown here is derived from an EMBL/GenBank/DDBJ whole genome shotgun (WGS) entry which is preliminary data.</text>
</comment>
<evidence type="ECO:0000256" key="3">
    <source>
        <dbReference type="ARBA" id="ARBA00022475"/>
    </source>
</evidence>
<gene>
    <name evidence="9" type="primary">opp1B</name>
    <name evidence="9" type="ORF">ACFSUF_02760</name>
</gene>
<evidence type="ECO:0000256" key="6">
    <source>
        <dbReference type="ARBA" id="ARBA00023136"/>
    </source>
</evidence>
<dbReference type="PANTHER" id="PTHR43163:SF6">
    <property type="entry name" value="DIPEPTIDE TRANSPORT SYSTEM PERMEASE PROTEIN DPPB-RELATED"/>
    <property type="match status" value="1"/>
</dbReference>
<evidence type="ECO:0000256" key="5">
    <source>
        <dbReference type="ARBA" id="ARBA00022989"/>
    </source>
</evidence>
<reference evidence="10" key="1">
    <citation type="journal article" date="2019" name="Int. J. Syst. Evol. Microbiol.">
        <title>The Global Catalogue of Microorganisms (GCM) 10K type strain sequencing project: providing services to taxonomists for standard genome sequencing and annotation.</title>
        <authorList>
            <consortium name="The Broad Institute Genomics Platform"/>
            <consortium name="The Broad Institute Genome Sequencing Center for Infectious Disease"/>
            <person name="Wu L."/>
            <person name="Ma J."/>
        </authorList>
    </citation>
    <scope>NUCLEOTIDE SEQUENCE [LARGE SCALE GENOMIC DNA]</scope>
    <source>
        <strain evidence="10">KCTC 3950</strain>
    </source>
</reference>
<comment type="subcellular location">
    <subcellularLocation>
        <location evidence="1 7">Cell membrane</location>
        <topology evidence="1 7">Multi-pass membrane protein</topology>
    </subcellularLocation>
</comment>
<dbReference type="InterPro" id="IPR045621">
    <property type="entry name" value="BPD_transp_1_N"/>
</dbReference>
<proteinExistence type="inferred from homology"/>
<evidence type="ECO:0000313" key="9">
    <source>
        <dbReference type="EMBL" id="MFD2611339.1"/>
    </source>
</evidence>
<keyword evidence="4 7" id="KW-0812">Transmembrane</keyword>
<comment type="similarity">
    <text evidence="7">Belongs to the binding-protein-dependent transport system permease family.</text>
</comment>
<dbReference type="PROSITE" id="PS50928">
    <property type="entry name" value="ABC_TM1"/>
    <property type="match status" value="1"/>
</dbReference>
<dbReference type="InterPro" id="IPR000515">
    <property type="entry name" value="MetI-like"/>
</dbReference>
<evidence type="ECO:0000256" key="2">
    <source>
        <dbReference type="ARBA" id="ARBA00022448"/>
    </source>
</evidence>
<evidence type="ECO:0000256" key="1">
    <source>
        <dbReference type="ARBA" id="ARBA00004651"/>
    </source>
</evidence>
<dbReference type="RefSeq" id="WP_377599858.1">
    <property type="nucleotide sequence ID" value="NZ_JBHUME010000002.1"/>
</dbReference>
<dbReference type="Gene3D" id="1.10.3720.10">
    <property type="entry name" value="MetI-like"/>
    <property type="match status" value="1"/>
</dbReference>
<dbReference type="InterPro" id="IPR050036">
    <property type="entry name" value="CntB"/>
</dbReference>
<keyword evidence="2 7" id="KW-0813">Transport</keyword>
<organism evidence="9 10">
    <name type="scientific">Paenibacillus gansuensis</name>
    <dbReference type="NCBI Taxonomy" id="306542"/>
    <lineage>
        <taxon>Bacteria</taxon>
        <taxon>Bacillati</taxon>
        <taxon>Bacillota</taxon>
        <taxon>Bacilli</taxon>
        <taxon>Bacillales</taxon>
        <taxon>Paenibacillaceae</taxon>
        <taxon>Paenibacillus</taxon>
    </lineage>
</organism>
<dbReference type="Pfam" id="PF19300">
    <property type="entry name" value="BPD_transp_1_N"/>
    <property type="match status" value="1"/>
</dbReference>
<sequence length="310" mass="34158">MGSYIVRRLLLSIPLLAVISFLTFGLNHLSPMEPAEVILHAQGVPQITDELVAETKAVLGMDRPFLVRYVDWLMASVQLDFGNSYITGKPVWSLLAPALLSTLYLTMISAFAIIMLSVILGVLCALWEGRLLDQSVRGIFFVLTSMPPYWLASLMVWYISVHLDLLPTSGMDSVQSFILPVTVITITYAGNYFRIVRSSMISNLNEDYVLYGRACGLPERIVTLHMLRNSLQTAVSVFCMAIPILLGSTVVVENLFAWPGVGALSVTSILGRDVPVIQAYVLILAAAFVLFNTLSDMVTAVINPKIRKDL</sequence>
<protein>
    <submittedName>
        <fullName evidence="9">Nickel/cobalt ABC transporter permease</fullName>
    </submittedName>
</protein>
<dbReference type="Pfam" id="PF00528">
    <property type="entry name" value="BPD_transp_1"/>
    <property type="match status" value="1"/>
</dbReference>
<dbReference type="CDD" id="cd06261">
    <property type="entry name" value="TM_PBP2"/>
    <property type="match status" value="1"/>
</dbReference>
<keyword evidence="5 7" id="KW-1133">Transmembrane helix</keyword>
<feature type="transmembrane region" description="Helical" evidence="7">
    <location>
        <begin position="234"/>
        <end position="257"/>
    </location>
</feature>
<evidence type="ECO:0000256" key="7">
    <source>
        <dbReference type="RuleBase" id="RU363032"/>
    </source>
</evidence>
<feature type="transmembrane region" description="Helical" evidence="7">
    <location>
        <begin position="9"/>
        <end position="29"/>
    </location>
</feature>
<feature type="transmembrane region" description="Helical" evidence="7">
    <location>
        <begin position="139"/>
        <end position="161"/>
    </location>
</feature>
<dbReference type="PANTHER" id="PTHR43163">
    <property type="entry name" value="DIPEPTIDE TRANSPORT SYSTEM PERMEASE PROTEIN DPPB-RELATED"/>
    <property type="match status" value="1"/>
</dbReference>
<accession>A0ABW5P8J4</accession>
<dbReference type="Proteomes" id="UP001597541">
    <property type="component" value="Unassembled WGS sequence"/>
</dbReference>
<evidence type="ECO:0000256" key="4">
    <source>
        <dbReference type="ARBA" id="ARBA00022692"/>
    </source>
</evidence>
<name>A0ABW5P8J4_9BACL</name>
<dbReference type="NCBIfam" id="NF045469">
    <property type="entry name" value="Opp1B"/>
    <property type="match status" value="1"/>
</dbReference>